<comment type="similarity">
    <text evidence="1">Belongs to the STXBP/unc-18/SEC1 family.</text>
</comment>
<dbReference type="PANTHER" id="PTHR11679">
    <property type="entry name" value="VESICLE PROTEIN SORTING-ASSOCIATED"/>
    <property type="match status" value="1"/>
</dbReference>
<dbReference type="OrthoDB" id="2228at2759"/>
<evidence type="ECO:0000256" key="2">
    <source>
        <dbReference type="SAM" id="MobiDB-lite"/>
    </source>
</evidence>
<dbReference type="GO" id="GO:0016192">
    <property type="term" value="P:vesicle-mediated transport"/>
    <property type="evidence" value="ECO:0007669"/>
    <property type="project" value="InterPro"/>
</dbReference>
<proteinExistence type="inferred from homology"/>
<sequence>MLILQPRCKILSPIGRKMVRFLSRVVLLPFLGLFSFSSLAIPRRGRAEYYLERNLNFFFVFFIALIFIFIYTSMLRPGTALAADGQASDAASPTMPASPVGSAGAMPTNAKTARAVLSKETTIVRGGLLGCVKQRIFTDMLDSVPGGYNILICDNKGAEILSICVRMHDLMDHGVTLVEDLGLPRQPVLSSAAIYLIEPTEESVRRVMQDWSLKSTYREAHVFFTSPAPDNLLQLMASESRLVEALKTCKDMLLDFAVPETLLFSFGMQGDIQKLFPPDVALAGGRENILGQTARRLVSVFFTIGAGVPTVRYQGTSRLAQQVARLFAEQVNAAARGNPSAFRLSSANGGGAAQPEEPPLLILVDRSFDAVEPLLHERTYQCLLNDLMPLENGIYRQTFEGRGGQEGTRSCPIDEQDPYWCQYRHRFFTACLEDFPRKLQELIDANPALAKGMSGNIAAGGNKLADVGSAIRALPEFQERQAKLSVHIDMCTKMMELYKQQKLAEVCEVEQDMATGRHSFKEVYDSVHRLAADVSLPLPVRARLLLLLCAATNTREFTEAKKLMLLQETALTSEADRCNSLNMFISRMGQLPQEKAEGGGGSDKASSPNNRGNTLGVLMRRSLRTNRTTRHETNPSRSGSPTSSGGNSSAADTFHNQAYLILNAAVHNTLSPADFPFFTGVSGAGLASVANAGRGTAAAGAVQRRRTLRSGVYGNDAANHTGAMGGPDGETNVTLDLGHEGQYALKSRQRVVLFVLGGATFGEARAGYEISLLTRTETMVGGTSLLTPAVFLSALTSLR</sequence>
<evidence type="ECO:0000313" key="5">
    <source>
        <dbReference type="Proteomes" id="UP000037923"/>
    </source>
</evidence>
<evidence type="ECO:0000313" key="4">
    <source>
        <dbReference type="EMBL" id="KPA74135.1"/>
    </source>
</evidence>
<keyword evidence="5" id="KW-1185">Reference proteome</keyword>
<reference evidence="4 5" key="1">
    <citation type="submission" date="2015-07" db="EMBL/GenBank/DDBJ databases">
        <title>High-quality genome of monoxenous trypanosomatid Leptomonas pyrrhocoris.</title>
        <authorList>
            <person name="Flegontov P."/>
            <person name="Butenko A."/>
            <person name="Firsov S."/>
            <person name="Vlcek C."/>
            <person name="Logacheva M.D."/>
            <person name="Field M."/>
            <person name="Filatov D."/>
            <person name="Flegontova O."/>
            <person name="Gerasimov E."/>
            <person name="Jackson A.P."/>
            <person name="Kelly S."/>
            <person name="Opperdoes F."/>
            <person name="O'Reilly A."/>
            <person name="Votypka J."/>
            <person name="Yurchenko V."/>
            <person name="Lukes J."/>
        </authorList>
    </citation>
    <scope>NUCLEOTIDE SEQUENCE [LARGE SCALE GENOMIC DNA]</scope>
    <source>
        <strain evidence="4">H10</strain>
    </source>
</reference>
<feature type="region of interest" description="Disordered" evidence="2">
    <location>
        <begin position="593"/>
        <end position="650"/>
    </location>
</feature>
<dbReference type="EMBL" id="LGTL01000031">
    <property type="protein sequence ID" value="KPA74135.1"/>
    <property type="molecule type" value="Genomic_DNA"/>
</dbReference>
<accession>A0A0M9FQP9</accession>
<name>A0A0M9FQP9_LEPPY</name>
<dbReference type="InterPro" id="IPR036045">
    <property type="entry name" value="Sec1-like_sf"/>
</dbReference>
<evidence type="ECO:0000256" key="1">
    <source>
        <dbReference type="ARBA" id="ARBA00009884"/>
    </source>
</evidence>
<dbReference type="InterPro" id="IPR043154">
    <property type="entry name" value="Sec-1-like_dom1"/>
</dbReference>
<keyword evidence="3" id="KW-0812">Transmembrane</keyword>
<dbReference type="Pfam" id="PF00995">
    <property type="entry name" value="Sec1"/>
    <property type="match status" value="1"/>
</dbReference>
<dbReference type="AlphaFoldDB" id="A0A0M9FQP9"/>
<dbReference type="InterPro" id="IPR001619">
    <property type="entry name" value="Sec1-like"/>
</dbReference>
<dbReference type="GeneID" id="26909692"/>
<dbReference type="Gene3D" id="3.90.830.10">
    <property type="entry name" value="Syntaxin Binding Protein 1, Chain A, domain 2"/>
    <property type="match status" value="1"/>
</dbReference>
<dbReference type="InterPro" id="IPR043127">
    <property type="entry name" value="Sec-1-like_dom3a"/>
</dbReference>
<keyword evidence="3" id="KW-1133">Transmembrane helix</keyword>
<dbReference type="RefSeq" id="XP_015652574.1">
    <property type="nucleotide sequence ID" value="XM_015808861.1"/>
</dbReference>
<feature type="compositionally biased region" description="Low complexity" evidence="2">
    <location>
        <begin position="635"/>
        <end position="649"/>
    </location>
</feature>
<dbReference type="Gene3D" id="3.40.50.1910">
    <property type="match status" value="1"/>
</dbReference>
<gene>
    <name evidence="4" type="ORF">ABB37_09409</name>
</gene>
<dbReference type="Gene3D" id="1.25.40.60">
    <property type="match status" value="1"/>
</dbReference>
<dbReference type="OMA" id="PFTRPHT"/>
<feature type="transmembrane region" description="Helical" evidence="3">
    <location>
        <begin position="53"/>
        <end position="71"/>
    </location>
</feature>
<keyword evidence="3" id="KW-0472">Membrane</keyword>
<dbReference type="Proteomes" id="UP000037923">
    <property type="component" value="Unassembled WGS sequence"/>
</dbReference>
<dbReference type="Gene3D" id="3.40.50.2060">
    <property type="match status" value="1"/>
</dbReference>
<protein>
    <submittedName>
        <fullName evidence="4">Putative Syntaxin binding protein 1</fullName>
    </submittedName>
</protein>
<feature type="compositionally biased region" description="Polar residues" evidence="2">
    <location>
        <begin position="604"/>
        <end position="613"/>
    </location>
</feature>
<dbReference type="VEuPathDB" id="TriTrypDB:LpyrH10_31_0630"/>
<evidence type="ECO:0000256" key="3">
    <source>
        <dbReference type="SAM" id="Phobius"/>
    </source>
</evidence>
<comment type="caution">
    <text evidence="4">The sequence shown here is derived from an EMBL/GenBank/DDBJ whole genome shotgun (WGS) entry which is preliminary data.</text>
</comment>
<organism evidence="4 5">
    <name type="scientific">Leptomonas pyrrhocoris</name>
    <name type="common">Firebug parasite</name>
    <dbReference type="NCBI Taxonomy" id="157538"/>
    <lineage>
        <taxon>Eukaryota</taxon>
        <taxon>Discoba</taxon>
        <taxon>Euglenozoa</taxon>
        <taxon>Kinetoplastea</taxon>
        <taxon>Metakinetoplastina</taxon>
        <taxon>Trypanosomatida</taxon>
        <taxon>Trypanosomatidae</taxon>
        <taxon>Leishmaniinae</taxon>
        <taxon>Leptomonas</taxon>
    </lineage>
</organism>
<feature type="transmembrane region" description="Helical" evidence="3">
    <location>
        <begin position="21"/>
        <end position="41"/>
    </location>
</feature>
<dbReference type="SUPFAM" id="SSF56815">
    <property type="entry name" value="Sec1/munc18-like (SM) proteins"/>
    <property type="match status" value="1"/>
</dbReference>
<dbReference type="InterPro" id="IPR027482">
    <property type="entry name" value="Sec1-like_dom2"/>
</dbReference>